<proteinExistence type="predicted"/>
<dbReference type="HOGENOM" id="CLU_031502_0_0_1"/>
<evidence type="ECO:0000259" key="4">
    <source>
        <dbReference type="Pfam" id="PF00730"/>
    </source>
</evidence>
<gene>
    <name evidence="6" type="primary">LOC100825070</name>
    <name evidence="5" type="ORF">BRADI_5g00220v3</name>
</gene>
<dbReference type="GeneID" id="100825070"/>
<dbReference type="Proteomes" id="UP000008810">
    <property type="component" value="Chromosome 5"/>
</dbReference>
<dbReference type="PANTHER" id="PTHR15074">
    <property type="entry name" value="METHYL-CPG-BINDING PROTEIN"/>
    <property type="match status" value="1"/>
</dbReference>
<feature type="compositionally biased region" description="Pro residues" evidence="3">
    <location>
        <begin position="34"/>
        <end position="55"/>
    </location>
</feature>
<evidence type="ECO:0000256" key="1">
    <source>
        <dbReference type="ARBA" id="ARBA00004123"/>
    </source>
</evidence>
<dbReference type="GO" id="GO:0006284">
    <property type="term" value="P:base-excision repair"/>
    <property type="evidence" value="ECO:0007669"/>
    <property type="project" value="InterPro"/>
</dbReference>
<dbReference type="eggNOG" id="ENOG502RY32">
    <property type="taxonomic scope" value="Eukaryota"/>
</dbReference>
<dbReference type="InterPro" id="IPR011257">
    <property type="entry name" value="DNA_glycosylase"/>
</dbReference>
<dbReference type="STRING" id="15368.I1IVD5"/>
<dbReference type="OrthoDB" id="10265068at2759"/>
<protein>
    <recommendedName>
        <fullName evidence="4">HhH-GPD domain-containing protein</fullName>
    </recommendedName>
</protein>
<accession>I1IVD5</accession>
<dbReference type="EMBL" id="CM000884">
    <property type="protein sequence ID" value="KQJ81382.1"/>
    <property type="molecule type" value="Genomic_DNA"/>
</dbReference>
<comment type="subcellular location">
    <subcellularLocation>
        <location evidence="1">Nucleus</location>
    </subcellularLocation>
</comment>
<feature type="compositionally biased region" description="Basic residues" evidence="3">
    <location>
        <begin position="14"/>
        <end position="25"/>
    </location>
</feature>
<organism evidence="5">
    <name type="scientific">Brachypodium distachyon</name>
    <name type="common">Purple false brome</name>
    <name type="synonym">Trachynia distachya</name>
    <dbReference type="NCBI Taxonomy" id="15368"/>
    <lineage>
        <taxon>Eukaryota</taxon>
        <taxon>Viridiplantae</taxon>
        <taxon>Streptophyta</taxon>
        <taxon>Embryophyta</taxon>
        <taxon>Tracheophyta</taxon>
        <taxon>Spermatophyta</taxon>
        <taxon>Magnoliopsida</taxon>
        <taxon>Liliopsida</taxon>
        <taxon>Poales</taxon>
        <taxon>Poaceae</taxon>
        <taxon>BOP clade</taxon>
        <taxon>Pooideae</taxon>
        <taxon>Stipodae</taxon>
        <taxon>Brachypodieae</taxon>
        <taxon>Brachypodium</taxon>
    </lineage>
</organism>
<feature type="compositionally biased region" description="Basic and acidic residues" evidence="3">
    <location>
        <begin position="146"/>
        <end position="155"/>
    </location>
</feature>
<dbReference type="RefSeq" id="XP_003580913.1">
    <property type="nucleotide sequence ID" value="XM_003580865.4"/>
</dbReference>
<dbReference type="KEGG" id="bdi:100825070"/>
<feature type="region of interest" description="Disordered" evidence="3">
    <location>
        <begin position="328"/>
        <end position="353"/>
    </location>
</feature>
<feature type="region of interest" description="Disordered" evidence="3">
    <location>
        <begin position="1"/>
        <end position="155"/>
    </location>
</feature>
<dbReference type="InterPro" id="IPR003265">
    <property type="entry name" value="HhH-GPD_domain"/>
</dbReference>
<sequence length="606" mass="67122">MSAAAAEDGEATLRHKTSTKKKKAKHGDVEVAPSKPPMPAAPFRETPPPESPAPGTPTLEEVTRRTKEQGKRKTREEQHAAARNPSLAMAMHNPSPPAAAQTAILGQEQQQVVTKKRKRRAPLPSEPTQTHSLQLQGTCRAPPQHDPAREEEAAAAMRTKERNMKTRMVMEQQLLAPSPAPSHTLVEGGVMSRKKTRKHQDQMSSPSLTAAVATPIFQQDAKGKNKQEQAPLPSIPGQIHLQETQAPPEQEPQAGGCKGKCTKHNNGRKYHVPVLSSRQLIPHQLLNRKEKPLPQGMRTFQYFVDNCTDSPPFTAYIEQFRCDPVRQDRKPALPRTPDSLAMLPPRGRPSVDSSQLTACEISGACTIKNSVASKTKQKMSGSGSASGSQEKLNVKIRKTTVMGTKKQRKKPPLLTSAEKRSDKYRRVPLDQLVPPPCSPHKLLQEKYASDPWKVIVICMFLNLTQGKQVRKIVDGFFERYPDPVSAFNADPKKMEAYLAPLGLQSVKTRNIQKLSKQYVEEDWKYVTELCGVGKYAADAYSIFCAGRATEVVPEDHKLVDYWKYVCLELPKMKEDLVNVEEAGVTEQNNVSLSVGESVACQNRSLG</sequence>
<name>I1IVD5_BRADI</name>
<dbReference type="InterPro" id="IPR045138">
    <property type="entry name" value="MeCP2/MBD4"/>
</dbReference>
<evidence type="ECO:0000313" key="5">
    <source>
        <dbReference type="EMBL" id="KQJ81382.1"/>
    </source>
</evidence>
<dbReference type="Gramene" id="KQJ81382">
    <property type="protein sequence ID" value="KQJ81382"/>
    <property type="gene ID" value="BRADI_5g00220v3"/>
</dbReference>
<feature type="domain" description="HhH-GPD" evidence="4">
    <location>
        <begin position="464"/>
        <end position="555"/>
    </location>
</feature>
<dbReference type="AlphaFoldDB" id="I1IVD5"/>
<feature type="compositionally biased region" description="Basic and acidic residues" evidence="3">
    <location>
        <begin position="61"/>
        <end position="80"/>
    </location>
</feature>
<reference evidence="5" key="2">
    <citation type="submission" date="2017-06" db="EMBL/GenBank/DDBJ databases">
        <title>WGS assembly of Brachypodium distachyon.</title>
        <authorList>
            <consortium name="The International Brachypodium Initiative"/>
            <person name="Lucas S."/>
            <person name="Harmon-Smith M."/>
            <person name="Lail K."/>
            <person name="Tice H."/>
            <person name="Grimwood J."/>
            <person name="Bruce D."/>
            <person name="Barry K."/>
            <person name="Shu S."/>
            <person name="Lindquist E."/>
            <person name="Wang M."/>
            <person name="Pitluck S."/>
            <person name="Vogel J.P."/>
            <person name="Garvin D.F."/>
            <person name="Mockler T.C."/>
            <person name="Schmutz J."/>
            <person name="Rokhsar D."/>
            <person name="Bevan M.W."/>
        </authorList>
    </citation>
    <scope>NUCLEOTIDE SEQUENCE</scope>
    <source>
        <strain evidence="5">Bd21</strain>
    </source>
</reference>
<dbReference type="GO" id="GO:0003677">
    <property type="term" value="F:DNA binding"/>
    <property type="evidence" value="ECO:0000318"/>
    <property type="project" value="GO_Central"/>
</dbReference>
<evidence type="ECO:0000256" key="2">
    <source>
        <dbReference type="ARBA" id="ARBA00023242"/>
    </source>
</evidence>
<feature type="compositionally biased region" description="Polar residues" evidence="3">
    <location>
        <begin position="126"/>
        <end position="137"/>
    </location>
</feature>
<dbReference type="Pfam" id="PF00730">
    <property type="entry name" value="HhH-GPD"/>
    <property type="match status" value="1"/>
</dbReference>
<dbReference type="PANTHER" id="PTHR15074:SF0">
    <property type="entry name" value="METHYL-CPG-BINDING DOMAIN PROTEIN 4-LIKE PROTEIN"/>
    <property type="match status" value="1"/>
</dbReference>
<evidence type="ECO:0000313" key="7">
    <source>
        <dbReference type="Proteomes" id="UP000008810"/>
    </source>
</evidence>
<keyword evidence="7" id="KW-1185">Reference proteome</keyword>
<feature type="region of interest" description="Disordered" evidence="3">
    <location>
        <begin position="175"/>
        <end position="208"/>
    </location>
</feature>
<keyword evidence="2" id="KW-0539">Nucleus</keyword>
<evidence type="ECO:0000313" key="6">
    <source>
        <dbReference type="EnsemblPlants" id="KQJ81382"/>
    </source>
</evidence>
<dbReference type="SUPFAM" id="SSF48150">
    <property type="entry name" value="DNA-glycosylase"/>
    <property type="match status" value="1"/>
</dbReference>
<reference evidence="5 6" key="1">
    <citation type="journal article" date="2010" name="Nature">
        <title>Genome sequencing and analysis of the model grass Brachypodium distachyon.</title>
        <authorList>
            <consortium name="International Brachypodium Initiative"/>
        </authorList>
    </citation>
    <scope>NUCLEOTIDE SEQUENCE [LARGE SCALE GENOMIC DNA]</scope>
    <source>
        <strain evidence="5 6">Bd21</strain>
    </source>
</reference>
<evidence type="ECO:0000256" key="3">
    <source>
        <dbReference type="SAM" id="MobiDB-lite"/>
    </source>
</evidence>
<dbReference type="FunFam" id="1.10.340.30:FF:000007">
    <property type="entry name" value="Methyl-CpG-binding domain protein 4"/>
    <property type="match status" value="1"/>
</dbReference>
<reference evidence="6" key="3">
    <citation type="submission" date="2018-08" db="UniProtKB">
        <authorList>
            <consortium name="EnsemblPlants"/>
        </authorList>
    </citation>
    <scope>IDENTIFICATION</scope>
    <source>
        <strain evidence="6">cv. Bd21</strain>
    </source>
</reference>
<dbReference type="Gene3D" id="1.10.340.30">
    <property type="entry name" value="Hypothetical protein, domain 2"/>
    <property type="match status" value="1"/>
</dbReference>
<dbReference type="EnsemblPlants" id="KQJ81382">
    <property type="protein sequence ID" value="KQJ81382"/>
    <property type="gene ID" value="BRADI_5g00220v3"/>
</dbReference>
<dbReference type="GO" id="GO:0003824">
    <property type="term" value="F:catalytic activity"/>
    <property type="evidence" value="ECO:0007669"/>
    <property type="project" value="InterPro"/>
</dbReference>
<dbReference type="GO" id="GO:0005634">
    <property type="term" value="C:nucleus"/>
    <property type="evidence" value="ECO:0000318"/>
    <property type="project" value="GO_Central"/>
</dbReference>